<feature type="region of interest" description="Disordered" evidence="1">
    <location>
        <begin position="204"/>
        <end position="229"/>
    </location>
</feature>
<dbReference type="AlphaFoldDB" id="A0A182T640"/>
<dbReference type="VEuPathDB" id="VectorBase:AMAM020390"/>
<protein>
    <submittedName>
        <fullName evidence="2">Uncharacterized protein</fullName>
    </submittedName>
</protein>
<sequence>MKLLNVNVDVKIVVRDQLKFSAMCTQLQEQLQAAGSIHPLEDPLENEIASDAGSTHPTIPPNYLTPFLPSALANPTSTNITSFRAHRNYDHNDQPQLQYLVQTQTNLLGQDLEFSLLSSITHPTSGSYFNGDSPSPISASTVTVSDSNNNNNTLTNRNRNLSNAVTYSAVDPATSAPPGVPGRVRSTDLSDNANMVLQSYDLHSQQNHTGNNNSGNSSNNGTNHPSGSNELLRTAEQKYSRGRKDIDQNGYQVRMVC</sequence>
<dbReference type="Proteomes" id="UP000075901">
    <property type="component" value="Unassembled WGS sequence"/>
</dbReference>
<reference evidence="3" key="1">
    <citation type="submission" date="2013-09" db="EMBL/GenBank/DDBJ databases">
        <title>The Genome Sequence of Anopheles maculatus species B.</title>
        <authorList>
            <consortium name="The Broad Institute Genomics Platform"/>
            <person name="Neafsey D.E."/>
            <person name="Besansky N."/>
            <person name="Howell P."/>
            <person name="Walton C."/>
            <person name="Young S.K."/>
            <person name="Zeng Q."/>
            <person name="Gargeya S."/>
            <person name="Fitzgerald M."/>
            <person name="Haas B."/>
            <person name="Abouelleil A."/>
            <person name="Allen A.W."/>
            <person name="Alvarado L."/>
            <person name="Arachchi H.M."/>
            <person name="Berlin A.M."/>
            <person name="Chapman S.B."/>
            <person name="Gainer-Dewar J."/>
            <person name="Goldberg J."/>
            <person name="Griggs A."/>
            <person name="Gujja S."/>
            <person name="Hansen M."/>
            <person name="Howarth C."/>
            <person name="Imamovic A."/>
            <person name="Ireland A."/>
            <person name="Larimer J."/>
            <person name="McCowan C."/>
            <person name="Murphy C."/>
            <person name="Pearson M."/>
            <person name="Poon T.W."/>
            <person name="Priest M."/>
            <person name="Roberts A."/>
            <person name="Saif S."/>
            <person name="Shea T."/>
            <person name="Sisk P."/>
            <person name="Sykes S."/>
            <person name="Wortman J."/>
            <person name="Nusbaum C."/>
            <person name="Birren B."/>
        </authorList>
    </citation>
    <scope>NUCLEOTIDE SEQUENCE [LARGE SCALE GENOMIC DNA]</scope>
    <source>
        <strain evidence="3">maculatus3</strain>
    </source>
</reference>
<evidence type="ECO:0000313" key="2">
    <source>
        <dbReference type="EnsemblMetazoa" id="AMAM020390-PA"/>
    </source>
</evidence>
<dbReference type="EnsemblMetazoa" id="AMAM020390-RA">
    <property type="protein sequence ID" value="AMAM020390-PA"/>
    <property type="gene ID" value="AMAM020390"/>
</dbReference>
<evidence type="ECO:0000256" key="1">
    <source>
        <dbReference type="SAM" id="MobiDB-lite"/>
    </source>
</evidence>
<feature type="region of interest" description="Disordered" evidence="1">
    <location>
        <begin position="139"/>
        <end position="158"/>
    </location>
</feature>
<reference evidence="2" key="2">
    <citation type="submission" date="2020-05" db="UniProtKB">
        <authorList>
            <consortium name="EnsemblMetazoa"/>
        </authorList>
    </citation>
    <scope>IDENTIFICATION</scope>
    <source>
        <strain evidence="2">maculatus3</strain>
    </source>
</reference>
<keyword evidence="3" id="KW-1185">Reference proteome</keyword>
<organism evidence="2 3">
    <name type="scientific">Anopheles maculatus</name>
    <dbReference type="NCBI Taxonomy" id="74869"/>
    <lineage>
        <taxon>Eukaryota</taxon>
        <taxon>Metazoa</taxon>
        <taxon>Ecdysozoa</taxon>
        <taxon>Arthropoda</taxon>
        <taxon>Hexapoda</taxon>
        <taxon>Insecta</taxon>
        <taxon>Pterygota</taxon>
        <taxon>Neoptera</taxon>
        <taxon>Endopterygota</taxon>
        <taxon>Diptera</taxon>
        <taxon>Nematocera</taxon>
        <taxon>Culicoidea</taxon>
        <taxon>Culicidae</taxon>
        <taxon>Anophelinae</taxon>
        <taxon>Anopheles</taxon>
        <taxon>Anopheles maculatus group</taxon>
    </lineage>
</organism>
<evidence type="ECO:0000313" key="3">
    <source>
        <dbReference type="Proteomes" id="UP000075901"/>
    </source>
</evidence>
<feature type="compositionally biased region" description="Low complexity" evidence="1">
    <location>
        <begin position="147"/>
        <end position="158"/>
    </location>
</feature>
<name>A0A182T640_9DIPT</name>
<accession>A0A182T640</accession>
<proteinExistence type="predicted"/>